<dbReference type="InterPro" id="IPR038732">
    <property type="entry name" value="HpyO/CreE_NAD-binding"/>
</dbReference>
<protein>
    <recommendedName>
        <fullName evidence="1">FAD-dependent urate hydroxylase HpyO/Asp monooxygenase CreE-like FAD/NAD(P)-binding domain-containing protein</fullName>
    </recommendedName>
</protein>
<proteinExistence type="predicted"/>
<keyword evidence="3" id="KW-1185">Reference proteome</keyword>
<dbReference type="InterPro" id="IPR052189">
    <property type="entry name" value="L-asp_N-monooxygenase_NS-form"/>
</dbReference>
<dbReference type="AlphaFoldDB" id="A0A502BT21"/>
<dbReference type="PANTHER" id="PTHR40254:SF1">
    <property type="entry name" value="BLR0577 PROTEIN"/>
    <property type="match status" value="1"/>
</dbReference>
<feature type="domain" description="FAD-dependent urate hydroxylase HpyO/Asp monooxygenase CreE-like FAD/NAD(P)-binding" evidence="1">
    <location>
        <begin position="12"/>
        <end position="166"/>
    </location>
</feature>
<sequence>MSHRNLPTRSIIIIGGGFAGAVAALKLISHAMEPLDITIIEPAQDLGRGVAYNTTEEVHLVNAPANHFSLHPEDPEHFSRWFERNAGDFPSQPGGFSQTCAPRWLYGSYVGEELARAIAIASSRGVKFRHIRGRAANVVRDGDRLEVVLEDGSALTANEAILALGVFKARPRAQEAEITGHPRFVINPWDPAALDRIKNARDILLIGTSLSMVDVVASLENRGYKGRYSAISRRGHLVEARRSEPPERPDFLNDDALPTTTLELLRCVNRERRAIELEGGDWRSLLPHLRPRLATLWQRASITERLRFTRHLRSLWDVTLHQAAGASRIWTEKAESEGRFSSAAGRVLGLSHDGERFVAHIRWRTDGREETARFDAIVDCRGHQEHDWRRIDDPFVRRLLEQGLVRPHATGYGIDATRDGKVIDSDGHIVPGLYAIGHPLRGVAWESSSIPEQLSQAIALSEQLLRDQATPVAAE</sequence>
<accession>A0A502BT21</accession>
<dbReference type="EMBL" id="VEWJ01000001">
    <property type="protein sequence ID" value="TPF76970.1"/>
    <property type="molecule type" value="Genomic_DNA"/>
</dbReference>
<evidence type="ECO:0000313" key="2">
    <source>
        <dbReference type="EMBL" id="TPF76970.1"/>
    </source>
</evidence>
<dbReference type="InterPro" id="IPR036188">
    <property type="entry name" value="FAD/NAD-bd_sf"/>
</dbReference>
<dbReference type="SUPFAM" id="SSF51905">
    <property type="entry name" value="FAD/NAD(P)-binding domain"/>
    <property type="match status" value="2"/>
</dbReference>
<dbReference type="PANTHER" id="PTHR40254">
    <property type="entry name" value="BLR0577 PROTEIN"/>
    <property type="match status" value="1"/>
</dbReference>
<dbReference type="OrthoDB" id="101972at2"/>
<gene>
    <name evidence="2" type="ORF">FHY56_00975</name>
</gene>
<reference evidence="2 3" key="1">
    <citation type="journal article" date="2003" name="Int. J. Syst. Evol. Microbiol.">
        <title>Towards a standardized format for the description of a novel species (of an established genus): Ochrobactrum gallinifaecis sp. nov.</title>
        <authorList>
            <person name="Kampfer P."/>
            <person name="Buczolits S."/>
            <person name="Albrecht A."/>
            <person name="Busse H.J."/>
            <person name="Stackebrandt E."/>
        </authorList>
    </citation>
    <scope>NUCLEOTIDE SEQUENCE [LARGE SCALE GENOMIC DNA]</scope>
    <source>
        <strain evidence="2 3">ISO 196</strain>
    </source>
</reference>
<dbReference type="RefSeq" id="WP_140903311.1">
    <property type="nucleotide sequence ID" value="NZ_JBHTMD010000017.1"/>
</dbReference>
<evidence type="ECO:0000259" key="1">
    <source>
        <dbReference type="Pfam" id="PF13454"/>
    </source>
</evidence>
<comment type="caution">
    <text evidence="2">The sequence shown here is derived from an EMBL/GenBank/DDBJ whole genome shotgun (WGS) entry which is preliminary data.</text>
</comment>
<organism evidence="2 3">
    <name type="scientific">Brucella gallinifaecis</name>
    <dbReference type="NCBI Taxonomy" id="215590"/>
    <lineage>
        <taxon>Bacteria</taxon>
        <taxon>Pseudomonadati</taxon>
        <taxon>Pseudomonadota</taxon>
        <taxon>Alphaproteobacteria</taxon>
        <taxon>Hyphomicrobiales</taxon>
        <taxon>Brucellaceae</taxon>
        <taxon>Brucella/Ochrobactrum group</taxon>
        <taxon>Brucella</taxon>
    </lineage>
</organism>
<dbReference type="Pfam" id="PF13454">
    <property type="entry name" value="NAD_binding_9"/>
    <property type="match status" value="1"/>
</dbReference>
<dbReference type="Proteomes" id="UP000315388">
    <property type="component" value="Unassembled WGS sequence"/>
</dbReference>
<dbReference type="Gene3D" id="3.50.50.60">
    <property type="entry name" value="FAD/NAD(P)-binding domain"/>
    <property type="match status" value="2"/>
</dbReference>
<name>A0A502BT21_9HYPH</name>
<evidence type="ECO:0000313" key="3">
    <source>
        <dbReference type="Proteomes" id="UP000315388"/>
    </source>
</evidence>